<organism evidence="1 2">
    <name type="scientific">Candidatus Gottesmanbacteria bacterium RIFCSPLOWO2_01_FULL_42_22</name>
    <dbReference type="NCBI Taxonomy" id="1798391"/>
    <lineage>
        <taxon>Bacteria</taxon>
        <taxon>Candidatus Gottesmaniibacteriota</taxon>
    </lineage>
</organism>
<evidence type="ECO:0000313" key="1">
    <source>
        <dbReference type="EMBL" id="OGG34548.1"/>
    </source>
</evidence>
<protein>
    <submittedName>
        <fullName evidence="1">Uncharacterized protein</fullName>
    </submittedName>
</protein>
<comment type="caution">
    <text evidence="1">The sequence shown here is derived from an EMBL/GenBank/DDBJ whole genome shotgun (WGS) entry which is preliminary data.</text>
</comment>
<evidence type="ECO:0000313" key="2">
    <source>
        <dbReference type="Proteomes" id="UP000176228"/>
    </source>
</evidence>
<proteinExistence type="predicted"/>
<sequence length="227" mass="25231">MCVLPGFSGDINEQSEACPYIPGTQTRMNHLIYREDSSTSNGNAQKKLPYGKIFVPDQNFKDNNGLPKIPSQVSFNAYMIDENGILTYPEFPCVKSISRAVITVTPTKTPTPSVPTKTPTKTPTPVPQIVCRQLEIIVTNRKIPSVTPVPVKVGDKVAFKGYGSAKNTEIRFMKFDLYYKSATKPVFTKTVPVTPPVTNSLYTGDTLKYPYEIKQAGPYRVTVKMIR</sequence>
<accession>A0A1F6BCF0</accession>
<dbReference type="AlphaFoldDB" id="A0A1F6BCF0"/>
<dbReference type="EMBL" id="MFJU01000034">
    <property type="protein sequence ID" value="OGG34548.1"/>
    <property type="molecule type" value="Genomic_DNA"/>
</dbReference>
<reference evidence="1 2" key="1">
    <citation type="journal article" date="2016" name="Nat. Commun.">
        <title>Thousands of microbial genomes shed light on interconnected biogeochemical processes in an aquifer system.</title>
        <authorList>
            <person name="Anantharaman K."/>
            <person name="Brown C.T."/>
            <person name="Hug L.A."/>
            <person name="Sharon I."/>
            <person name="Castelle C.J."/>
            <person name="Probst A.J."/>
            <person name="Thomas B.C."/>
            <person name="Singh A."/>
            <person name="Wilkins M.J."/>
            <person name="Karaoz U."/>
            <person name="Brodie E.L."/>
            <person name="Williams K.H."/>
            <person name="Hubbard S.S."/>
            <person name="Banfield J.F."/>
        </authorList>
    </citation>
    <scope>NUCLEOTIDE SEQUENCE [LARGE SCALE GENOMIC DNA]</scope>
</reference>
<dbReference type="Proteomes" id="UP000176228">
    <property type="component" value="Unassembled WGS sequence"/>
</dbReference>
<gene>
    <name evidence="1" type="ORF">A2968_07470</name>
</gene>
<name>A0A1F6BCF0_9BACT</name>